<evidence type="ECO:0000313" key="3">
    <source>
        <dbReference type="Proteomes" id="UP001139486"/>
    </source>
</evidence>
<evidence type="ECO:0000256" key="1">
    <source>
        <dbReference type="SAM" id="Phobius"/>
    </source>
</evidence>
<gene>
    <name evidence="2" type="ORF">M9979_12475</name>
</gene>
<accession>A0A9X2HUE0</accession>
<dbReference type="EMBL" id="JAMLDY010000014">
    <property type="protein sequence ID" value="MCP3735689.1"/>
    <property type="molecule type" value="Genomic_DNA"/>
</dbReference>
<comment type="caution">
    <text evidence="2">The sequence shown here is derived from an EMBL/GenBank/DDBJ whole genome shotgun (WGS) entry which is preliminary data.</text>
</comment>
<feature type="transmembrane region" description="Helical" evidence="1">
    <location>
        <begin position="31"/>
        <end position="53"/>
    </location>
</feature>
<protein>
    <submittedName>
        <fullName evidence="2">Uncharacterized protein</fullName>
    </submittedName>
</protein>
<dbReference type="AlphaFoldDB" id="A0A9X2HUE0"/>
<reference evidence="2" key="1">
    <citation type="submission" date="2022-05" db="EMBL/GenBank/DDBJ databases">
        <title>Sphingomonas sp. strain RP10 Genome sequencing and assembly.</title>
        <authorList>
            <person name="Kim I."/>
        </authorList>
    </citation>
    <scope>NUCLEOTIDE SEQUENCE</scope>
    <source>
        <strain evidence="2">RP10</strain>
    </source>
</reference>
<sequence length="61" mass="6479">MSLSEPQHARFHLKAGKRVRLVADVTVTNGGLLAIGALVSSILLSSAVIVKAARQDRLADR</sequence>
<name>A0A9X2HUE0_9SPHN</name>
<dbReference type="Proteomes" id="UP001139486">
    <property type="component" value="Unassembled WGS sequence"/>
</dbReference>
<organism evidence="2 3">
    <name type="scientific">Sphingomonas liriopis</name>
    <dbReference type="NCBI Taxonomy" id="2949094"/>
    <lineage>
        <taxon>Bacteria</taxon>
        <taxon>Pseudomonadati</taxon>
        <taxon>Pseudomonadota</taxon>
        <taxon>Alphaproteobacteria</taxon>
        <taxon>Sphingomonadales</taxon>
        <taxon>Sphingomonadaceae</taxon>
        <taxon>Sphingomonas</taxon>
    </lineage>
</organism>
<keyword evidence="1" id="KW-1133">Transmembrane helix</keyword>
<keyword evidence="1" id="KW-0472">Membrane</keyword>
<keyword evidence="1" id="KW-0812">Transmembrane</keyword>
<dbReference type="RefSeq" id="WP_254289688.1">
    <property type="nucleotide sequence ID" value="NZ_JAMLDY010000014.1"/>
</dbReference>
<keyword evidence="3" id="KW-1185">Reference proteome</keyword>
<evidence type="ECO:0000313" key="2">
    <source>
        <dbReference type="EMBL" id="MCP3735689.1"/>
    </source>
</evidence>
<proteinExistence type="predicted"/>